<dbReference type="InterPro" id="IPR011009">
    <property type="entry name" value="Kinase-like_dom_sf"/>
</dbReference>
<dbReference type="PROSITE" id="PS50011">
    <property type="entry name" value="PROTEIN_KINASE_DOM"/>
    <property type="match status" value="1"/>
</dbReference>
<evidence type="ECO:0000313" key="6">
    <source>
        <dbReference type="Proteomes" id="UP000799423"/>
    </source>
</evidence>
<dbReference type="Proteomes" id="UP000799423">
    <property type="component" value="Unassembled WGS sequence"/>
</dbReference>
<evidence type="ECO:0000256" key="2">
    <source>
        <dbReference type="ARBA" id="ARBA00022741"/>
    </source>
</evidence>
<keyword evidence="2" id="KW-0547">Nucleotide-binding</keyword>
<dbReference type="InterPro" id="IPR051931">
    <property type="entry name" value="PAK3-like"/>
</dbReference>
<dbReference type="OrthoDB" id="3738511at2759"/>
<keyword evidence="3" id="KW-0067">ATP-binding</keyword>
<feature type="non-terminal residue" evidence="5">
    <location>
        <position position="314"/>
    </location>
</feature>
<dbReference type="AlphaFoldDB" id="A0A6A7AQY1"/>
<proteinExistence type="inferred from homology"/>
<evidence type="ECO:0000313" key="5">
    <source>
        <dbReference type="EMBL" id="KAF2844515.1"/>
    </source>
</evidence>
<reference evidence="5" key="1">
    <citation type="submission" date="2020-01" db="EMBL/GenBank/DDBJ databases">
        <authorList>
            <consortium name="DOE Joint Genome Institute"/>
            <person name="Haridas S."/>
            <person name="Albert R."/>
            <person name="Binder M."/>
            <person name="Bloem J."/>
            <person name="Labutti K."/>
            <person name="Salamov A."/>
            <person name="Andreopoulos B."/>
            <person name="Baker S.E."/>
            <person name="Barry K."/>
            <person name="Bills G."/>
            <person name="Bluhm B.H."/>
            <person name="Cannon C."/>
            <person name="Castanera R."/>
            <person name="Culley D.E."/>
            <person name="Daum C."/>
            <person name="Ezra D."/>
            <person name="Gonzalez J.B."/>
            <person name="Henrissat B."/>
            <person name="Kuo A."/>
            <person name="Liang C."/>
            <person name="Lipzen A."/>
            <person name="Lutzoni F."/>
            <person name="Magnuson J."/>
            <person name="Mondo S."/>
            <person name="Nolan M."/>
            <person name="Ohm R."/>
            <person name="Pangilinan J."/>
            <person name="Park H.-J."/>
            <person name="Ramirez L."/>
            <person name="Alfaro M."/>
            <person name="Sun H."/>
            <person name="Tritt A."/>
            <person name="Yoshinaga Y."/>
            <person name="Zwiers L.-H."/>
            <person name="Turgeon B.G."/>
            <person name="Goodwin S.B."/>
            <person name="Spatafora J.W."/>
            <person name="Crous P.W."/>
            <person name="Grigoriev I.V."/>
        </authorList>
    </citation>
    <scope>NUCLEOTIDE SEQUENCE</scope>
    <source>
        <strain evidence="5">IPT5</strain>
    </source>
</reference>
<keyword evidence="6" id="KW-1185">Reference proteome</keyword>
<dbReference type="GO" id="GO:0005524">
    <property type="term" value="F:ATP binding"/>
    <property type="evidence" value="ECO:0007669"/>
    <property type="project" value="UniProtKB-KW"/>
</dbReference>
<sequence>MANKRCTQIVFPSLFARQASRPGQDEQASVPTVPEPIAVIPTTADKVRSHRRGPAHVAGASSLTRFPIRVDDKIVRASPWETYSEGFALRLGPDFRITVAQPKNSSSGGGKVTFRELGGAKAVEQLRMLQRIRHANFVSVLRIFQHNHTFHVMSEYMPVSLEEIARSRRRVGKVELADILGQLVDGLTYLSAQCLSHGSLRAATVLVNEQGEVKIAASEKCTVNATEHPRSPDVEAFTGIVAKLMREEVTETGIVRVTGPDMWDEDVLKFVSKTTAATSMEELVDDPLLQSPRRLWQLQELVSITIYSARFHLY</sequence>
<comment type="similarity">
    <text evidence="1">Belongs to the protein kinase superfamily. STE Ser/Thr protein kinase family. STE20 subfamily.</text>
</comment>
<dbReference type="PANTHER" id="PTHR45832:SF22">
    <property type="entry name" value="SERINE_THREONINE-PROTEIN KINASE SAMKA-RELATED"/>
    <property type="match status" value="1"/>
</dbReference>
<organism evidence="5 6">
    <name type="scientific">Plenodomus tracheiphilus IPT5</name>
    <dbReference type="NCBI Taxonomy" id="1408161"/>
    <lineage>
        <taxon>Eukaryota</taxon>
        <taxon>Fungi</taxon>
        <taxon>Dikarya</taxon>
        <taxon>Ascomycota</taxon>
        <taxon>Pezizomycotina</taxon>
        <taxon>Dothideomycetes</taxon>
        <taxon>Pleosporomycetidae</taxon>
        <taxon>Pleosporales</taxon>
        <taxon>Pleosporineae</taxon>
        <taxon>Leptosphaeriaceae</taxon>
        <taxon>Plenodomus</taxon>
    </lineage>
</organism>
<evidence type="ECO:0000256" key="3">
    <source>
        <dbReference type="ARBA" id="ARBA00022840"/>
    </source>
</evidence>
<name>A0A6A7AQY1_9PLEO</name>
<dbReference type="PANTHER" id="PTHR45832">
    <property type="entry name" value="SERINE/THREONINE-PROTEIN KINASE SAMKA-RELATED-RELATED"/>
    <property type="match status" value="1"/>
</dbReference>
<evidence type="ECO:0000256" key="1">
    <source>
        <dbReference type="ARBA" id="ARBA00008874"/>
    </source>
</evidence>
<dbReference type="Pfam" id="PF00069">
    <property type="entry name" value="Pkinase"/>
    <property type="match status" value="1"/>
</dbReference>
<feature type="domain" description="Protein kinase" evidence="4">
    <location>
        <begin position="83"/>
        <end position="314"/>
    </location>
</feature>
<dbReference type="SUPFAM" id="SSF56112">
    <property type="entry name" value="Protein kinase-like (PK-like)"/>
    <property type="match status" value="1"/>
</dbReference>
<dbReference type="InterPro" id="IPR000719">
    <property type="entry name" value="Prot_kinase_dom"/>
</dbReference>
<dbReference type="Gene3D" id="1.10.510.10">
    <property type="entry name" value="Transferase(Phosphotransferase) domain 1"/>
    <property type="match status" value="1"/>
</dbReference>
<dbReference type="EMBL" id="MU006375">
    <property type="protein sequence ID" value="KAF2844515.1"/>
    <property type="molecule type" value="Genomic_DNA"/>
</dbReference>
<accession>A0A6A7AQY1</accession>
<dbReference type="GO" id="GO:0004672">
    <property type="term" value="F:protein kinase activity"/>
    <property type="evidence" value="ECO:0007669"/>
    <property type="project" value="InterPro"/>
</dbReference>
<evidence type="ECO:0000259" key="4">
    <source>
        <dbReference type="PROSITE" id="PS50011"/>
    </source>
</evidence>
<protein>
    <recommendedName>
        <fullName evidence="4">Protein kinase domain-containing protein</fullName>
    </recommendedName>
</protein>
<gene>
    <name evidence="5" type="ORF">T440DRAFT_473339</name>
</gene>